<feature type="domain" description="Tim10-like" evidence="13">
    <location>
        <begin position="13"/>
        <end position="76"/>
    </location>
</feature>
<dbReference type="VEuPathDB" id="FungiDB:TAPDE_003527"/>
<dbReference type="EMBL" id="CAHR02000138">
    <property type="protein sequence ID" value="CCG83322.1"/>
    <property type="molecule type" value="Genomic_DNA"/>
</dbReference>
<evidence type="ECO:0000256" key="1">
    <source>
        <dbReference type="ARBA" id="ARBA00004137"/>
    </source>
</evidence>
<gene>
    <name evidence="14" type="ORF">TAPDE_003527</name>
</gene>
<dbReference type="InterPro" id="IPR050673">
    <property type="entry name" value="Mito_inner_translocase_sub"/>
</dbReference>
<dbReference type="eggNOG" id="KOG3479">
    <property type="taxonomic scope" value="Eukaryota"/>
</dbReference>
<dbReference type="AlphaFoldDB" id="R4XFQ8"/>
<evidence type="ECO:0000313" key="14">
    <source>
        <dbReference type="EMBL" id="CCG83322.1"/>
    </source>
</evidence>
<sequence>MENLNQKEAQVFQQLVEAKQQKEYMRMYSNLVERCFSDCVNDFTSKSLSAKEEGCLEKCAEKFLKHSERIGQRFAEENANMMK</sequence>
<keyword evidence="5 12" id="KW-0999">Mitochondrion inner membrane</keyword>
<dbReference type="SUPFAM" id="SSF144122">
    <property type="entry name" value="Tim10-like"/>
    <property type="match status" value="1"/>
</dbReference>
<dbReference type="InterPro" id="IPR035427">
    <property type="entry name" value="Tim10-like_dom_sf"/>
</dbReference>
<comment type="caution">
    <text evidence="14">The sequence shown here is derived from an EMBL/GenBank/DDBJ whole genome shotgun (WGS) entry which is preliminary data.</text>
</comment>
<dbReference type="STRING" id="1097556.R4XFQ8"/>
<evidence type="ECO:0000256" key="4">
    <source>
        <dbReference type="ARBA" id="ARBA00022723"/>
    </source>
</evidence>
<evidence type="ECO:0000256" key="7">
    <source>
        <dbReference type="ARBA" id="ARBA00022927"/>
    </source>
</evidence>
<comment type="similarity">
    <text evidence="2 12">Belongs to the small Tim family.</text>
</comment>
<comment type="function">
    <text evidence="12">Mitochondrial intermembrane chaperone that participates in the import and insertion of some multi-pass transmembrane proteins into the mitochondrial inner membrane. Also required for the transfer of beta-barrel precursors from the TOM complex to the sorting and assembly machinery (SAM complex) of the outer membrane. Acts as a chaperone-like protein that protects the hydrophobic precursors from aggregation and guide them through the mitochondrial intermembrane space.</text>
</comment>
<name>R4XFQ8_TAPDE</name>
<keyword evidence="11 12" id="KW-0143">Chaperone</keyword>
<dbReference type="OrthoDB" id="1551503at2759"/>
<dbReference type="GO" id="GO:0005743">
    <property type="term" value="C:mitochondrial inner membrane"/>
    <property type="evidence" value="ECO:0007669"/>
    <property type="project" value="UniProtKB-SubCell"/>
</dbReference>
<keyword evidence="6" id="KW-0862">Zinc</keyword>
<evidence type="ECO:0000313" key="15">
    <source>
        <dbReference type="Proteomes" id="UP000013776"/>
    </source>
</evidence>
<keyword evidence="15" id="KW-1185">Reference proteome</keyword>
<keyword evidence="9 12" id="KW-0496">Mitochondrion</keyword>
<evidence type="ECO:0000256" key="11">
    <source>
        <dbReference type="ARBA" id="ARBA00023186"/>
    </source>
</evidence>
<keyword evidence="10 12" id="KW-1015">Disulfide bond</keyword>
<keyword evidence="3 12" id="KW-0813">Transport</keyword>
<keyword evidence="7 12" id="KW-0653">Protein transport</keyword>
<evidence type="ECO:0000256" key="8">
    <source>
        <dbReference type="ARBA" id="ARBA00023010"/>
    </source>
</evidence>
<dbReference type="Proteomes" id="UP000013776">
    <property type="component" value="Unassembled WGS sequence"/>
</dbReference>
<evidence type="ECO:0000256" key="5">
    <source>
        <dbReference type="ARBA" id="ARBA00022792"/>
    </source>
</evidence>
<organism evidence="14 15">
    <name type="scientific">Taphrina deformans (strain PYCC 5710 / ATCC 11124 / CBS 356.35 / IMI 108563 / JCM 9778 / NBRC 8474)</name>
    <name type="common">Peach leaf curl fungus</name>
    <name type="synonym">Lalaria deformans</name>
    <dbReference type="NCBI Taxonomy" id="1097556"/>
    <lineage>
        <taxon>Eukaryota</taxon>
        <taxon>Fungi</taxon>
        <taxon>Dikarya</taxon>
        <taxon>Ascomycota</taxon>
        <taxon>Taphrinomycotina</taxon>
        <taxon>Taphrinomycetes</taxon>
        <taxon>Taphrinales</taxon>
        <taxon>Taphrinaceae</taxon>
        <taxon>Taphrina</taxon>
    </lineage>
</organism>
<comment type="subunit">
    <text evidence="12">Heterohexamer.</text>
</comment>
<keyword evidence="8 12" id="KW-0811">Translocation</keyword>
<evidence type="ECO:0000256" key="12">
    <source>
        <dbReference type="RuleBase" id="RU367043"/>
    </source>
</evidence>
<dbReference type="GO" id="GO:0015031">
    <property type="term" value="P:protein transport"/>
    <property type="evidence" value="ECO:0007669"/>
    <property type="project" value="UniProtKB-KW"/>
</dbReference>
<comment type="subcellular location">
    <subcellularLocation>
        <location evidence="1 12">Mitochondrion inner membrane</location>
        <topology evidence="1 12">Peripheral membrane protein</topology>
        <orientation evidence="1 12">Intermembrane side</orientation>
    </subcellularLocation>
</comment>
<evidence type="ECO:0000256" key="9">
    <source>
        <dbReference type="ARBA" id="ARBA00023128"/>
    </source>
</evidence>
<evidence type="ECO:0000259" key="13">
    <source>
        <dbReference type="Pfam" id="PF02953"/>
    </source>
</evidence>
<dbReference type="Pfam" id="PF02953">
    <property type="entry name" value="zf-Tim10_DDP"/>
    <property type="match status" value="1"/>
</dbReference>
<proteinExistence type="inferred from homology"/>
<accession>R4XFQ8</accession>
<keyword evidence="4" id="KW-0479">Metal-binding</keyword>
<dbReference type="InterPro" id="IPR004217">
    <property type="entry name" value="Tim10-like"/>
</dbReference>
<evidence type="ECO:0000256" key="6">
    <source>
        <dbReference type="ARBA" id="ARBA00022833"/>
    </source>
</evidence>
<evidence type="ECO:0000256" key="10">
    <source>
        <dbReference type="ARBA" id="ARBA00023157"/>
    </source>
</evidence>
<keyword evidence="5 12" id="KW-0472">Membrane</keyword>
<dbReference type="GO" id="GO:0046872">
    <property type="term" value="F:metal ion binding"/>
    <property type="evidence" value="ECO:0007669"/>
    <property type="project" value="UniProtKB-KW"/>
</dbReference>
<reference evidence="14 15" key="1">
    <citation type="journal article" date="2013" name="MBio">
        <title>Genome sequencing of the plant pathogen Taphrina deformans, the causal agent of peach leaf curl.</title>
        <authorList>
            <person name="Cisse O.H."/>
            <person name="Almeida J.M.G.C.F."/>
            <person name="Fonseca A."/>
            <person name="Kumar A.A."/>
            <person name="Salojaervi J."/>
            <person name="Overmyer K."/>
            <person name="Hauser P.M."/>
            <person name="Pagni M."/>
        </authorList>
    </citation>
    <scope>NUCLEOTIDE SEQUENCE [LARGE SCALE GENOMIC DNA]</scope>
    <source>
        <strain evidence="15">PYCC 5710 / ATCC 11124 / CBS 356.35 / IMI 108563 / JCM 9778 / NBRC 8474</strain>
    </source>
</reference>
<evidence type="ECO:0000256" key="2">
    <source>
        <dbReference type="ARBA" id="ARBA00006720"/>
    </source>
</evidence>
<protein>
    <recommendedName>
        <fullName evidence="12">Mitochondrial import inner membrane translocase subunit</fullName>
    </recommendedName>
</protein>
<dbReference type="Gene3D" id="1.10.287.810">
    <property type="entry name" value="Mitochondrial import inner membrane translocase subunit tim13 like domains"/>
    <property type="match status" value="1"/>
</dbReference>
<dbReference type="PANTHER" id="PTHR13172">
    <property type="entry name" value="MITOCHONDRIAL IMPORT INNER MEMBRANE TRANSLOCASE SUBUNIT TIM9B"/>
    <property type="match status" value="1"/>
</dbReference>
<evidence type="ECO:0000256" key="3">
    <source>
        <dbReference type="ARBA" id="ARBA00022448"/>
    </source>
</evidence>
<comment type="domain">
    <text evidence="12">The twin CX3C motif contains 4 conserved Cys residues that form 2 disulfide bonds in the mitochondrial intermembrane space.</text>
</comment>